<dbReference type="STRING" id="568860.SAMN05421811_11552"/>
<organism evidence="1 2">
    <name type="scientific">Nonomuraea wenchangensis</name>
    <dbReference type="NCBI Taxonomy" id="568860"/>
    <lineage>
        <taxon>Bacteria</taxon>
        <taxon>Bacillati</taxon>
        <taxon>Actinomycetota</taxon>
        <taxon>Actinomycetes</taxon>
        <taxon>Streptosporangiales</taxon>
        <taxon>Streptosporangiaceae</taxon>
        <taxon>Nonomuraea</taxon>
    </lineage>
</organism>
<dbReference type="AlphaFoldDB" id="A0A1I0LDQ2"/>
<protein>
    <submittedName>
        <fullName evidence="1">Uncharacterized protein</fullName>
    </submittedName>
</protein>
<gene>
    <name evidence="1" type="ORF">SAMN05421811_11552</name>
</gene>
<keyword evidence="2" id="KW-1185">Reference proteome</keyword>
<evidence type="ECO:0000313" key="2">
    <source>
        <dbReference type="Proteomes" id="UP000199361"/>
    </source>
</evidence>
<evidence type="ECO:0000313" key="1">
    <source>
        <dbReference type="EMBL" id="SEU37951.1"/>
    </source>
</evidence>
<proteinExistence type="predicted"/>
<dbReference type="EMBL" id="FOHX01000015">
    <property type="protein sequence ID" value="SEU37951.1"/>
    <property type="molecule type" value="Genomic_DNA"/>
</dbReference>
<sequence>MIRYRCHEHGEECWFADLDDQECGGRFALYLFGEVAFRSGEAVPA</sequence>
<dbReference type="Proteomes" id="UP000199361">
    <property type="component" value="Unassembled WGS sequence"/>
</dbReference>
<reference evidence="1 2" key="1">
    <citation type="submission" date="2016-10" db="EMBL/GenBank/DDBJ databases">
        <authorList>
            <person name="de Groot N.N."/>
        </authorList>
    </citation>
    <scope>NUCLEOTIDE SEQUENCE [LARGE SCALE GENOMIC DNA]</scope>
    <source>
        <strain evidence="1 2">CGMCC 4.5598</strain>
    </source>
</reference>
<dbReference type="RefSeq" id="WP_177241037.1">
    <property type="nucleotide sequence ID" value="NZ_FOHX01000015.1"/>
</dbReference>
<accession>A0A1I0LDQ2</accession>
<name>A0A1I0LDQ2_9ACTN</name>